<organism evidence="16">
    <name type="scientific">Thrips palmi</name>
    <name type="common">Melon thrips</name>
    <dbReference type="NCBI Taxonomy" id="161013"/>
    <lineage>
        <taxon>Eukaryota</taxon>
        <taxon>Metazoa</taxon>
        <taxon>Ecdysozoa</taxon>
        <taxon>Arthropoda</taxon>
        <taxon>Hexapoda</taxon>
        <taxon>Insecta</taxon>
        <taxon>Pterygota</taxon>
        <taxon>Neoptera</taxon>
        <taxon>Paraneoptera</taxon>
        <taxon>Thysanoptera</taxon>
        <taxon>Terebrantia</taxon>
        <taxon>Thripoidea</taxon>
        <taxon>Thripidae</taxon>
        <taxon>Thrips</taxon>
    </lineage>
</organism>
<dbReference type="SUPFAM" id="SSF47095">
    <property type="entry name" value="HMG-box"/>
    <property type="match status" value="1"/>
</dbReference>
<dbReference type="RefSeq" id="XP_034250596.1">
    <property type="nucleotide sequence ID" value="XM_034394705.1"/>
</dbReference>
<dbReference type="PANTHER" id="PTHR10270:SF161">
    <property type="entry name" value="SEX-DETERMINING REGION Y PROTEIN"/>
    <property type="match status" value="1"/>
</dbReference>
<feature type="compositionally biased region" description="Gly residues" evidence="13">
    <location>
        <begin position="351"/>
        <end position="362"/>
    </location>
</feature>
<dbReference type="Gene3D" id="1.10.30.10">
    <property type="entry name" value="High mobility group box domain"/>
    <property type="match status" value="1"/>
</dbReference>
<feature type="region of interest" description="Disordered" evidence="13">
    <location>
        <begin position="117"/>
        <end position="140"/>
    </location>
</feature>
<dbReference type="GeneID" id="117651007"/>
<feature type="DNA-binding region" description="HMG box" evidence="12">
    <location>
        <begin position="138"/>
        <end position="206"/>
    </location>
</feature>
<feature type="compositionally biased region" description="Low complexity" evidence="13">
    <location>
        <begin position="244"/>
        <end position="258"/>
    </location>
</feature>
<dbReference type="Pfam" id="PF00505">
    <property type="entry name" value="HMG_box"/>
    <property type="match status" value="1"/>
</dbReference>
<evidence type="ECO:0000256" key="13">
    <source>
        <dbReference type="SAM" id="MobiDB-lite"/>
    </source>
</evidence>
<evidence type="ECO:0000259" key="14">
    <source>
        <dbReference type="PROSITE" id="PS50118"/>
    </source>
</evidence>
<comment type="subcellular location">
    <subcellularLocation>
        <location evidence="1">Nucleus speckle</location>
    </subcellularLocation>
</comment>
<dbReference type="CDD" id="cd01389">
    <property type="entry name" value="HMG-box_ROX1-like"/>
    <property type="match status" value="1"/>
</dbReference>
<evidence type="ECO:0000256" key="2">
    <source>
        <dbReference type="ARBA" id="ARBA00005998"/>
    </source>
</evidence>
<dbReference type="InParanoid" id="A0A6P9A0Z3"/>
<protein>
    <recommendedName>
        <fullName evidence="3">Sex-determining region Y protein</fullName>
    </recommendedName>
    <alternativeName>
        <fullName evidence="10">Testis-determining factor</fullName>
    </alternativeName>
</protein>
<dbReference type="SMART" id="SM00398">
    <property type="entry name" value="HMG"/>
    <property type="match status" value="1"/>
</dbReference>
<feature type="compositionally biased region" description="Low complexity" evidence="13">
    <location>
        <begin position="224"/>
        <end position="234"/>
    </location>
</feature>
<dbReference type="GO" id="GO:0001228">
    <property type="term" value="F:DNA-binding transcription activator activity, RNA polymerase II-specific"/>
    <property type="evidence" value="ECO:0007669"/>
    <property type="project" value="TreeGrafter"/>
</dbReference>
<dbReference type="GO" id="GO:0000978">
    <property type="term" value="F:RNA polymerase II cis-regulatory region sequence-specific DNA binding"/>
    <property type="evidence" value="ECO:0007669"/>
    <property type="project" value="TreeGrafter"/>
</dbReference>
<sequence length="660" mass="72038">MSVFLGSGCRDKGGRALSRGTIAILGPTRSTRPLQMHTTRILTRRSGALAVQAVPVVGLAPRSPSGDGITLNSNVFTVCSASISPDPPDDDEPLPLRPSMIANPLKRPFACVNEAANRDGRDGAASGAGGPFSRKDRIPRPPNAFMLFANEFRKKLSCENPRESNKDISVRLGTMWKTMAKEKKDQYFELARLVDAEHKKKYPDYVYNPKEARLRKAMRDQVRSRSQGGRSSAGTPGTAGPVRPQGSPQNSPQDSPPQVKKKMMLSPRRVVEQHQQHQQQQRLGHSVREHVEAGLSYDEAFVDMGYQQQDMQTMQTWYPMSVQDPSPSLRQWPSSDCLAPSPHESPFGGRVTLGGPGGGPGGVEDMDDMKMKVEPTSQDGQAFSALYKEPNAPDDRPGSLGLDDGLDSGMPAAPAPTRLPGFQETFCSNDVGLAGRGGLFYSSAALELQVQTPPHAPVPQLLGDSLLGPPAPPDWPPLYYLSSESQSFPPGYPTGYPDRTCKAPHLSDDWSFSDRPGKRAVGYGIAVRRDLVKGAVRRRVFPAPPCSPPYSPFGFCDYGVLDGVPVAVRACSPPTPSTPYPELTELHPYMHHLQYRAPSFPADLADMEALMKQEDLGDPEQCEQQDTLRRVVCTEPVIIQENDRICVVRESGPARTFTAM</sequence>
<evidence type="ECO:0000256" key="9">
    <source>
        <dbReference type="ARBA" id="ARBA00023163"/>
    </source>
</evidence>
<dbReference type="GO" id="GO:0007548">
    <property type="term" value="P:sex differentiation"/>
    <property type="evidence" value="ECO:0007669"/>
    <property type="project" value="UniProtKB-KW"/>
</dbReference>
<dbReference type="GO" id="GO:0016607">
    <property type="term" value="C:nuclear speck"/>
    <property type="evidence" value="ECO:0007669"/>
    <property type="project" value="UniProtKB-SubCell"/>
</dbReference>
<feature type="compositionally biased region" description="Polar residues" evidence="13">
    <location>
        <begin position="325"/>
        <end position="334"/>
    </location>
</feature>
<evidence type="ECO:0000256" key="11">
    <source>
        <dbReference type="ARBA" id="ARBA00045821"/>
    </source>
</evidence>
<feature type="domain" description="HMG box" evidence="14">
    <location>
        <begin position="138"/>
        <end position="206"/>
    </location>
</feature>
<proteinExistence type="inferred from homology"/>
<dbReference type="InterPro" id="IPR036910">
    <property type="entry name" value="HMG_box_dom_sf"/>
</dbReference>
<evidence type="ECO:0000256" key="10">
    <source>
        <dbReference type="ARBA" id="ARBA00032498"/>
    </source>
</evidence>
<evidence type="ECO:0000256" key="5">
    <source>
        <dbReference type="ARBA" id="ARBA00022860"/>
    </source>
</evidence>
<evidence type="ECO:0000256" key="8">
    <source>
        <dbReference type="ARBA" id="ARBA00023159"/>
    </source>
</evidence>
<comment type="similarity">
    <text evidence="2">Belongs to the SRY family.</text>
</comment>
<comment type="function">
    <text evidence="11">Transcriptional regulator that controls a genetic switch in male development. It is necessary and sufficient for initiating male sex determination by directing the development of supporting cell precursors (pre-Sertoli cells) as Sertoli rather than granulosa cells. Involved in different aspects of gene regulation including promoter activation or repression. Binds to the DNA consensus sequence 5'-[AT]AACAA[AT]-3'. SRY HMG box recognizes DNA by partial intercalation in the minor groove and promotes DNA bending. Also involved in pre-mRNA splicing. In male adult brain involved in the maintenance of motor functions of dopaminergic neurons.</text>
</comment>
<keyword evidence="12" id="KW-0539">Nucleus</keyword>
<gene>
    <name evidence="16" type="primary">LOC117651007</name>
</gene>
<dbReference type="KEGG" id="tpal:117651007"/>
<dbReference type="PANTHER" id="PTHR10270">
    <property type="entry name" value="SOX TRANSCRIPTION FACTOR"/>
    <property type="match status" value="1"/>
</dbReference>
<feature type="region of interest" description="Disordered" evidence="13">
    <location>
        <begin position="387"/>
        <end position="415"/>
    </location>
</feature>
<dbReference type="AlphaFoldDB" id="A0A6P9A0Z3"/>
<feature type="compositionally biased region" description="Low complexity" evidence="13">
    <location>
        <begin position="398"/>
        <end position="409"/>
    </location>
</feature>
<evidence type="ECO:0000256" key="7">
    <source>
        <dbReference type="ARBA" id="ARBA00023125"/>
    </source>
</evidence>
<dbReference type="OrthoDB" id="6247875at2759"/>
<evidence type="ECO:0000256" key="3">
    <source>
        <dbReference type="ARBA" id="ARBA00019052"/>
    </source>
</evidence>
<dbReference type="PROSITE" id="PS50118">
    <property type="entry name" value="HMG_BOX_2"/>
    <property type="match status" value="1"/>
</dbReference>
<keyword evidence="8" id="KW-0010">Activator</keyword>
<feature type="region of interest" description="Disordered" evidence="13">
    <location>
        <begin position="325"/>
        <end position="368"/>
    </location>
</feature>
<evidence type="ECO:0000313" key="16">
    <source>
        <dbReference type="RefSeq" id="XP_034250596.1"/>
    </source>
</evidence>
<name>A0A6P9A0Z3_THRPL</name>
<dbReference type="GO" id="GO:0030154">
    <property type="term" value="P:cell differentiation"/>
    <property type="evidence" value="ECO:0007669"/>
    <property type="project" value="UniProtKB-KW"/>
</dbReference>
<evidence type="ECO:0000313" key="15">
    <source>
        <dbReference type="Proteomes" id="UP000515158"/>
    </source>
</evidence>
<feature type="compositionally biased region" description="Basic and acidic residues" evidence="13">
    <location>
        <begin position="211"/>
        <end position="223"/>
    </location>
</feature>
<evidence type="ECO:0000256" key="6">
    <source>
        <dbReference type="ARBA" id="ARBA00022928"/>
    </source>
</evidence>
<accession>A0A6P9A0Z3</accession>
<keyword evidence="4" id="KW-0221">Differentiation</keyword>
<dbReference type="InterPro" id="IPR009071">
    <property type="entry name" value="HMG_box_dom"/>
</dbReference>
<dbReference type="InterPro" id="IPR050140">
    <property type="entry name" value="SRY-related_HMG-box_TF-like"/>
</dbReference>
<feature type="region of interest" description="Disordered" evidence="13">
    <location>
        <begin position="211"/>
        <end position="286"/>
    </location>
</feature>
<dbReference type="GO" id="GO:0005516">
    <property type="term" value="F:calmodulin binding"/>
    <property type="evidence" value="ECO:0007669"/>
    <property type="project" value="UniProtKB-KW"/>
</dbReference>
<dbReference type="Proteomes" id="UP000515158">
    <property type="component" value="Unplaced"/>
</dbReference>
<evidence type="ECO:0000256" key="12">
    <source>
        <dbReference type="PROSITE-ProRule" id="PRU00267"/>
    </source>
</evidence>
<reference evidence="16" key="1">
    <citation type="submission" date="2025-08" db="UniProtKB">
        <authorList>
            <consortium name="RefSeq"/>
        </authorList>
    </citation>
    <scope>IDENTIFICATION</scope>
    <source>
        <tissue evidence="16">Total insect</tissue>
    </source>
</reference>
<evidence type="ECO:0000256" key="4">
    <source>
        <dbReference type="ARBA" id="ARBA00022782"/>
    </source>
</evidence>
<keyword evidence="7 12" id="KW-0238">DNA-binding</keyword>
<evidence type="ECO:0000256" key="1">
    <source>
        <dbReference type="ARBA" id="ARBA00004324"/>
    </source>
</evidence>
<keyword evidence="9" id="KW-0804">Transcription</keyword>
<keyword evidence="5" id="KW-0112">Calmodulin-binding</keyword>
<keyword evidence="6" id="KW-0726">Sexual differentiation</keyword>
<keyword evidence="15" id="KW-1185">Reference proteome</keyword>